<reference evidence="3 4" key="1">
    <citation type="submission" date="2016-06" db="EMBL/GenBank/DDBJ databases">
        <title>Draft genome of Moraxella nonliquefaciens CCUG 60284.</title>
        <authorList>
            <person name="Salva-Serra F."/>
            <person name="Engstrom-Jakobsson H."/>
            <person name="Thorell K."/>
            <person name="Gonzales-Siles L."/>
            <person name="Karlsson R."/>
            <person name="Boulund F."/>
            <person name="Engstrand L."/>
            <person name="Kristiansson E."/>
            <person name="Moore E."/>
        </authorList>
    </citation>
    <scope>NUCLEOTIDE SEQUENCE [LARGE SCALE GENOMIC DNA]</scope>
    <source>
        <strain evidence="3 4">CCUG 60284</strain>
    </source>
</reference>
<dbReference type="Pfam" id="PF07510">
    <property type="entry name" value="GmrSD_C"/>
    <property type="match status" value="1"/>
</dbReference>
<proteinExistence type="predicted"/>
<comment type="caution">
    <text evidence="3">The sequence shown here is derived from an EMBL/GenBank/DDBJ whole genome shotgun (WGS) entry which is preliminary data.</text>
</comment>
<evidence type="ECO:0000313" key="3">
    <source>
        <dbReference type="EMBL" id="OBX50263.1"/>
    </source>
</evidence>
<evidence type="ECO:0000259" key="2">
    <source>
        <dbReference type="Pfam" id="PF07510"/>
    </source>
</evidence>
<dbReference type="OrthoDB" id="9798761at2"/>
<dbReference type="PANTHER" id="PTHR35149">
    <property type="entry name" value="SLL5132 PROTEIN"/>
    <property type="match status" value="1"/>
</dbReference>
<dbReference type="Proteomes" id="UP000092671">
    <property type="component" value="Unassembled WGS sequence"/>
</dbReference>
<dbReference type="Pfam" id="PF03235">
    <property type="entry name" value="GmrSD_N"/>
    <property type="match status" value="1"/>
</dbReference>
<dbReference type="InterPro" id="IPR004919">
    <property type="entry name" value="GmrSD_N"/>
</dbReference>
<feature type="domain" description="GmrSD restriction endonucleases C-terminal" evidence="2">
    <location>
        <begin position="488"/>
        <end position="594"/>
    </location>
</feature>
<gene>
    <name evidence="3" type="ORF">A9Z60_09765</name>
</gene>
<sequence>MATSINPELKSISRYLKLDKNKYFVIPEYQRGYSWTISQCEKLWNDIESFVESDGDDNYFFGTVIIDCSHSNQLSLIDGQQRTTTFLLLLKALLLHINKIIPKIVDDEVLRGLKSGLEDRQKVIMSILYRAKPIDVVDMLENTEKIKNILILQNNSINELHHDELNKIIEAENFDIAQKNAFKIPRKQKDNQYTNHFRNFKFFYEQLADKSESQIYKFAEIFLDECEVIAIRSEQTEQAITMFNSLNSTGLPLSDSDIISAQLYANAKKDDMHEKFNGNWADLNKLASRLNQSKIVNLDNILQQYMYIHRAIGNEYVKTKDDGGLSIDVTTPGLRRYYTEIKKDDLLTNPLELCQKLTDIANKWEKVQEYPIVKLMLKNNENIKLFLAGYLYRFDVDDISQENISTVCESLLRLFTLLEVGHLGYSSSKFKTFLFGEIVKLIDKNISIDEIKQNFDKHISQWQPEDVKILISDYDKNILVFLNEYLFAKQKDLPFDFVESVNIEHIMPASGRNIDTIRQDANIADIDEFKSLVNKIGNKILLEGDVNKSIGKDWFKTKKQNTIGDRKGYKDSKYAIAKSLVDYSKDQWEKDDILTATDEAVARISDFIFAKNK</sequence>
<dbReference type="PANTHER" id="PTHR35149:SF1">
    <property type="entry name" value="DUF5655 DOMAIN-CONTAINING PROTEIN"/>
    <property type="match status" value="1"/>
</dbReference>
<accession>A0A1B8PJ73</accession>
<name>A0A1B8PJ73_MORNO</name>
<organism evidence="3 4">
    <name type="scientific">Moraxella nonliquefaciens</name>
    <dbReference type="NCBI Taxonomy" id="478"/>
    <lineage>
        <taxon>Bacteria</taxon>
        <taxon>Pseudomonadati</taxon>
        <taxon>Pseudomonadota</taxon>
        <taxon>Gammaproteobacteria</taxon>
        <taxon>Moraxellales</taxon>
        <taxon>Moraxellaceae</taxon>
        <taxon>Moraxella</taxon>
    </lineage>
</organism>
<dbReference type="RefSeq" id="WP_066893441.1">
    <property type="nucleotide sequence ID" value="NZ_LZDN01000019.1"/>
</dbReference>
<protein>
    <recommendedName>
        <fullName evidence="5">DUF262 domain-containing protein</fullName>
    </recommendedName>
</protein>
<evidence type="ECO:0000259" key="1">
    <source>
        <dbReference type="Pfam" id="PF03235"/>
    </source>
</evidence>
<dbReference type="AlphaFoldDB" id="A0A1B8PJ73"/>
<feature type="domain" description="GmrSD restriction endonucleases N-terminal" evidence="1">
    <location>
        <begin position="19"/>
        <end position="263"/>
    </location>
</feature>
<evidence type="ECO:0000313" key="4">
    <source>
        <dbReference type="Proteomes" id="UP000092671"/>
    </source>
</evidence>
<dbReference type="InterPro" id="IPR011089">
    <property type="entry name" value="GmrSD_C"/>
</dbReference>
<dbReference type="EMBL" id="LZDN01000019">
    <property type="protein sequence ID" value="OBX50263.1"/>
    <property type="molecule type" value="Genomic_DNA"/>
</dbReference>
<evidence type="ECO:0008006" key="5">
    <source>
        <dbReference type="Google" id="ProtNLM"/>
    </source>
</evidence>